<name>A0A5C3N7Z4_9AGAM</name>
<reference evidence="2 3" key="1">
    <citation type="journal article" date="2019" name="Nat. Ecol. Evol.">
        <title>Megaphylogeny resolves global patterns of mushroom evolution.</title>
        <authorList>
            <person name="Varga T."/>
            <person name="Krizsan K."/>
            <person name="Foldi C."/>
            <person name="Dima B."/>
            <person name="Sanchez-Garcia M."/>
            <person name="Sanchez-Ramirez S."/>
            <person name="Szollosi G.J."/>
            <person name="Szarkandi J.G."/>
            <person name="Papp V."/>
            <person name="Albert L."/>
            <person name="Andreopoulos W."/>
            <person name="Angelini C."/>
            <person name="Antonin V."/>
            <person name="Barry K.W."/>
            <person name="Bougher N.L."/>
            <person name="Buchanan P."/>
            <person name="Buyck B."/>
            <person name="Bense V."/>
            <person name="Catcheside P."/>
            <person name="Chovatia M."/>
            <person name="Cooper J."/>
            <person name="Damon W."/>
            <person name="Desjardin D."/>
            <person name="Finy P."/>
            <person name="Geml J."/>
            <person name="Haridas S."/>
            <person name="Hughes K."/>
            <person name="Justo A."/>
            <person name="Karasinski D."/>
            <person name="Kautmanova I."/>
            <person name="Kiss B."/>
            <person name="Kocsube S."/>
            <person name="Kotiranta H."/>
            <person name="LaButti K.M."/>
            <person name="Lechner B.E."/>
            <person name="Liimatainen K."/>
            <person name="Lipzen A."/>
            <person name="Lukacs Z."/>
            <person name="Mihaltcheva S."/>
            <person name="Morgado L.N."/>
            <person name="Niskanen T."/>
            <person name="Noordeloos M.E."/>
            <person name="Ohm R.A."/>
            <person name="Ortiz-Santana B."/>
            <person name="Ovrebo C."/>
            <person name="Racz N."/>
            <person name="Riley R."/>
            <person name="Savchenko A."/>
            <person name="Shiryaev A."/>
            <person name="Soop K."/>
            <person name="Spirin V."/>
            <person name="Szebenyi C."/>
            <person name="Tomsovsky M."/>
            <person name="Tulloss R.E."/>
            <person name="Uehling J."/>
            <person name="Grigoriev I.V."/>
            <person name="Vagvolgyi C."/>
            <person name="Papp T."/>
            <person name="Martin F.M."/>
            <person name="Miettinen O."/>
            <person name="Hibbett D.S."/>
            <person name="Nagy L.G."/>
        </authorList>
    </citation>
    <scope>NUCLEOTIDE SEQUENCE [LARGE SCALE GENOMIC DNA]</scope>
    <source>
        <strain evidence="2 3">OMC1185</strain>
    </source>
</reference>
<organism evidence="2 3">
    <name type="scientific">Heliocybe sulcata</name>
    <dbReference type="NCBI Taxonomy" id="5364"/>
    <lineage>
        <taxon>Eukaryota</taxon>
        <taxon>Fungi</taxon>
        <taxon>Dikarya</taxon>
        <taxon>Basidiomycota</taxon>
        <taxon>Agaricomycotina</taxon>
        <taxon>Agaricomycetes</taxon>
        <taxon>Gloeophyllales</taxon>
        <taxon>Gloeophyllaceae</taxon>
        <taxon>Heliocybe</taxon>
    </lineage>
</organism>
<keyword evidence="1" id="KW-0732">Signal</keyword>
<sequence>MASRACTVAFSFLLASQSRVLTLLDRCASPMRTQPPSTAPSSLYLLPLSSRSVWVGEHLHYRSTVFILLLRLWDIIRTEGHHSFSILVLLHMLQPIPPYARCTIVGISALVLPTKCVLDSLPPSCNHLHLGSR</sequence>
<feature type="chain" id="PRO_5022937240" description="Secreted protein" evidence="1">
    <location>
        <begin position="23"/>
        <end position="133"/>
    </location>
</feature>
<evidence type="ECO:0000313" key="2">
    <source>
        <dbReference type="EMBL" id="TFK53834.1"/>
    </source>
</evidence>
<gene>
    <name evidence="2" type="ORF">OE88DRAFT_1289117</name>
</gene>
<accession>A0A5C3N7Z4</accession>
<feature type="signal peptide" evidence="1">
    <location>
        <begin position="1"/>
        <end position="22"/>
    </location>
</feature>
<proteinExistence type="predicted"/>
<dbReference type="EMBL" id="ML213507">
    <property type="protein sequence ID" value="TFK53834.1"/>
    <property type="molecule type" value="Genomic_DNA"/>
</dbReference>
<dbReference type="Proteomes" id="UP000305948">
    <property type="component" value="Unassembled WGS sequence"/>
</dbReference>
<evidence type="ECO:0000256" key="1">
    <source>
        <dbReference type="SAM" id="SignalP"/>
    </source>
</evidence>
<dbReference type="AlphaFoldDB" id="A0A5C3N7Z4"/>
<keyword evidence="3" id="KW-1185">Reference proteome</keyword>
<evidence type="ECO:0008006" key="4">
    <source>
        <dbReference type="Google" id="ProtNLM"/>
    </source>
</evidence>
<protein>
    <recommendedName>
        <fullName evidence="4">Secreted protein</fullName>
    </recommendedName>
</protein>
<evidence type="ECO:0000313" key="3">
    <source>
        <dbReference type="Proteomes" id="UP000305948"/>
    </source>
</evidence>